<accession>A0A381S9C8</accession>
<evidence type="ECO:0000313" key="4">
    <source>
        <dbReference type="EMBL" id="SUZ98847.1"/>
    </source>
</evidence>
<name>A0A381S9C8_9ZZZZ</name>
<proteinExistence type="predicted"/>
<dbReference type="Pfam" id="PF00534">
    <property type="entry name" value="Glycos_transf_1"/>
    <property type="match status" value="1"/>
</dbReference>
<evidence type="ECO:0000256" key="1">
    <source>
        <dbReference type="ARBA" id="ARBA00022679"/>
    </source>
</evidence>
<gene>
    <name evidence="4" type="ORF">METZ01_LOCUS51701</name>
</gene>
<sequence length="362" mass="40230">MDIGIDARELLGYTTGIGRYLANLCQKWADSTRGKTHRFTLYFPRKPEAGDRLPPLLSANSGQFRTKVVPGSTGSWWEQVTLPPAVNSVKPDVFFSPAYSAPLRVKCPIVVTIPDVSFVARPEWFRWKEGLRRRYLASRAVSRADRILTISNFSKSEIVNWLNVQPERITVIPLAADDYLASANSPEDQEPLILFVGSIFTRRHLPWLLSAFTRVLTQAPEARLAVIGSNRTYPFEHLGQLSKALGIDDRVSIDGWVDDKRLTSFYGRARVFAFLSEYEGFGLPPLEALAAGQSLVVLDTEVAREVYGEAAIYAVPGDLDSIANAIITGLNSTSQAVDHVIDRYSWKRTAELTLDVIESAAV</sequence>
<reference evidence="4" key="1">
    <citation type="submission" date="2018-05" db="EMBL/GenBank/DDBJ databases">
        <authorList>
            <person name="Lanie J.A."/>
            <person name="Ng W.-L."/>
            <person name="Kazmierczak K.M."/>
            <person name="Andrzejewski T.M."/>
            <person name="Davidsen T.M."/>
            <person name="Wayne K.J."/>
            <person name="Tettelin H."/>
            <person name="Glass J.I."/>
            <person name="Rusch D."/>
            <person name="Podicherti R."/>
            <person name="Tsui H.-C.T."/>
            <person name="Winkler M.E."/>
        </authorList>
    </citation>
    <scope>NUCLEOTIDE SEQUENCE</scope>
</reference>
<dbReference type="PANTHER" id="PTHR46401">
    <property type="entry name" value="GLYCOSYLTRANSFERASE WBBK-RELATED"/>
    <property type="match status" value="1"/>
</dbReference>
<dbReference type="GO" id="GO:0016757">
    <property type="term" value="F:glycosyltransferase activity"/>
    <property type="evidence" value="ECO:0007669"/>
    <property type="project" value="InterPro"/>
</dbReference>
<dbReference type="InterPro" id="IPR028098">
    <property type="entry name" value="Glyco_trans_4-like_N"/>
</dbReference>
<keyword evidence="1" id="KW-0808">Transferase</keyword>
<feature type="domain" description="Glycosyltransferase subfamily 4-like N-terminal" evidence="3">
    <location>
        <begin position="16"/>
        <end position="177"/>
    </location>
</feature>
<feature type="domain" description="Glycosyl transferase family 1" evidence="2">
    <location>
        <begin position="186"/>
        <end position="333"/>
    </location>
</feature>
<dbReference type="CDD" id="cd03809">
    <property type="entry name" value="GT4_MtfB-like"/>
    <property type="match status" value="1"/>
</dbReference>
<dbReference type="EMBL" id="UINC01002644">
    <property type="protein sequence ID" value="SUZ98847.1"/>
    <property type="molecule type" value="Genomic_DNA"/>
</dbReference>
<dbReference type="InterPro" id="IPR001296">
    <property type="entry name" value="Glyco_trans_1"/>
</dbReference>
<dbReference type="PANTHER" id="PTHR46401:SF2">
    <property type="entry name" value="GLYCOSYLTRANSFERASE WBBK-RELATED"/>
    <property type="match status" value="1"/>
</dbReference>
<dbReference type="Gene3D" id="3.40.50.2000">
    <property type="entry name" value="Glycogen Phosphorylase B"/>
    <property type="match status" value="2"/>
</dbReference>
<organism evidence="4">
    <name type="scientific">marine metagenome</name>
    <dbReference type="NCBI Taxonomy" id="408172"/>
    <lineage>
        <taxon>unclassified sequences</taxon>
        <taxon>metagenomes</taxon>
        <taxon>ecological metagenomes</taxon>
    </lineage>
</organism>
<evidence type="ECO:0000259" key="3">
    <source>
        <dbReference type="Pfam" id="PF13439"/>
    </source>
</evidence>
<protein>
    <submittedName>
        <fullName evidence="4">Uncharacterized protein</fullName>
    </submittedName>
</protein>
<dbReference type="SUPFAM" id="SSF53756">
    <property type="entry name" value="UDP-Glycosyltransferase/glycogen phosphorylase"/>
    <property type="match status" value="1"/>
</dbReference>
<dbReference type="GO" id="GO:0009103">
    <property type="term" value="P:lipopolysaccharide biosynthetic process"/>
    <property type="evidence" value="ECO:0007669"/>
    <property type="project" value="TreeGrafter"/>
</dbReference>
<evidence type="ECO:0000259" key="2">
    <source>
        <dbReference type="Pfam" id="PF00534"/>
    </source>
</evidence>
<dbReference type="Pfam" id="PF13439">
    <property type="entry name" value="Glyco_transf_4"/>
    <property type="match status" value="1"/>
</dbReference>
<dbReference type="AlphaFoldDB" id="A0A381S9C8"/>